<accession>A0ABT2PI94</accession>
<comment type="caution">
    <text evidence="2">The sequence shown here is derived from an EMBL/GenBank/DDBJ whole genome shotgun (WGS) entry which is preliminary data.</text>
</comment>
<evidence type="ECO:0000259" key="1">
    <source>
        <dbReference type="PROSITE" id="PS50851"/>
    </source>
</evidence>
<dbReference type="SUPFAM" id="SSF50341">
    <property type="entry name" value="CheW-like"/>
    <property type="match status" value="1"/>
</dbReference>
<evidence type="ECO:0000313" key="3">
    <source>
        <dbReference type="Proteomes" id="UP001525968"/>
    </source>
</evidence>
<dbReference type="Pfam" id="PF01584">
    <property type="entry name" value="CheW"/>
    <property type="match status" value="1"/>
</dbReference>
<dbReference type="Proteomes" id="UP001525968">
    <property type="component" value="Unassembled WGS sequence"/>
</dbReference>
<proteinExistence type="predicted"/>
<gene>
    <name evidence="2" type="ORF">N0K08_06155</name>
</gene>
<organism evidence="2 3">
    <name type="scientific">Acidovorax bellezanensis</name>
    <dbReference type="NCBI Taxonomy" id="2976702"/>
    <lineage>
        <taxon>Bacteria</taxon>
        <taxon>Pseudomonadati</taxon>
        <taxon>Pseudomonadota</taxon>
        <taxon>Betaproteobacteria</taxon>
        <taxon>Burkholderiales</taxon>
        <taxon>Comamonadaceae</taxon>
        <taxon>Acidovorax</taxon>
    </lineage>
</organism>
<dbReference type="InterPro" id="IPR002545">
    <property type="entry name" value="CheW-lke_dom"/>
</dbReference>
<evidence type="ECO:0000313" key="2">
    <source>
        <dbReference type="EMBL" id="MCT9810207.1"/>
    </source>
</evidence>
<feature type="domain" description="CheW-like" evidence="1">
    <location>
        <begin position="28"/>
        <end position="170"/>
    </location>
</feature>
<dbReference type="PROSITE" id="PS50851">
    <property type="entry name" value="CHEW"/>
    <property type="match status" value="1"/>
</dbReference>
<reference evidence="2 3" key="1">
    <citation type="submission" date="2022-09" db="EMBL/GenBank/DDBJ databases">
        <title>Draft genome of isolate Be4.</title>
        <authorList>
            <person name="Sanchez-Castro I."/>
            <person name="Martinez-Rodriguez P."/>
            <person name="Descostes M."/>
            <person name="Merroun M."/>
        </authorList>
    </citation>
    <scope>NUCLEOTIDE SEQUENCE [LARGE SCALE GENOMIC DNA]</scope>
    <source>
        <strain evidence="2 3">Be4</strain>
    </source>
</reference>
<dbReference type="InterPro" id="IPR036061">
    <property type="entry name" value="CheW-like_dom_sf"/>
</dbReference>
<protein>
    <submittedName>
        <fullName evidence="2">Chemotaxis protein CheW</fullName>
    </submittedName>
</protein>
<dbReference type="RefSeq" id="WP_261499201.1">
    <property type="nucleotide sequence ID" value="NZ_JAODYH010000003.1"/>
</dbReference>
<dbReference type="EMBL" id="JAODYH010000003">
    <property type="protein sequence ID" value="MCT9810207.1"/>
    <property type="molecule type" value="Genomic_DNA"/>
</dbReference>
<sequence length="175" mass="18801">MANREALRELHARLAARLQAARSEGVAAASWLAVEAGGGKYLMPLAQSGEIFPWSGVLPVPYTQPWFMGVANLRGTLAAVVDFPGLMGHRVARTEMSLGDASLLAFNAALEVNAALLVDRLLGLRGPQNFAGMQDAPADAPAYWGATYFDEAGEPWQEIHLQNLSQDPVFLSIRA</sequence>
<name>A0ABT2PI94_9BURK</name>
<dbReference type="Gene3D" id="2.40.50.180">
    <property type="entry name" value="CheA-289, Domain 4"/>
    <property type="match status" value="1"/>
</dbReference>
<keyword evidence="3" id="KW-1185">Reference proteome</keyword>